<dbReference type="OrthoDB" id="426600at2"/>
<dbReference type="AlphaFoldDB" id="A0A0V7ZKD9"/>
<evidence type="ECO:0000313" key="2">
    <source>
        <dbReference type="EMBL" id="KST67027.1"/>
    </source>
</evidence>
<proteinExistence type="predicted"/>
<accession>A0A0V7ZKD9</accession>
<comment type="caution">
    <text evidence="1">The sequence shown here is derived from an EMBL/GenBank/DDBJ whole genome shotgun (WGS) entry which is preliminary data.</text>
</comment>
<evidence type="ECO:0000313" key="3">
    <source>
        <dbReference type="Proteomes" id="UP000053372"/>
    </source>
</evidence>
<protein>
    <submittedName>
        <fullName evidence="1">Uncharacterized protein</fullName>
    </submittedName>
</protein>
<organism evidence="1 3">
    <name type="scientific">Mastigocoleus testarum BC008</name>
    <dbReference type="NCBI Taxonomy" id="371196"/>
    <lineage>
        <taxon>Bacteria</taxon>
        <taxon>Bacillati</taxon>
        <taxon>Cyanobacteriota</taxon>
        <taxon>Cyanophyceae</taxon>
        <taxon>Nostocales</taxon>
        <taxon>Hapalosiphonaceae</taxon>
        <taxon>Mastigocoleus</taxon>
    </lineage>
</organism>
<gene>
    <name evidence="1" type="ORF">BC008_18960</name>
    <name evidence="2" type="ORF">BC008_27950</name>
</gene>
<keyword evidence="3" id="KW-1185">Reference proteome</keyword>
<sequence length="72" mass="8639">MNPKMMRLLWSVIETSQTKTLLQLDDASLVQWLLKQTTDRAFLDCRETDYLSDYIQSRLPLIRDIARERQYC</sequence>
<dbReference type="EMBL" id="LMTZ01000091">
    <property type="protein sequence ID" value="KST67027.1"/>
    <property type="molecule type" value="Genomic_DNA"/>
</dbReference>
<dbReference type="Proteomes" id="UP000053372">
    <property type="component" value="Unassembled WGS sequence"/>
</dbReference>
<name>A0A0V7ZKD9_9CYAN</name>
<reference evidence="1 3" key="1">
    <citation type="journal article" date="2015" name="Genome Announc.">
        <title>Draft Genome of the Euendolithic (true boring) Cyanobacterium Mastigocoleus testarum strain BC008.</title>
        <authorList>
            <person name="Guida B.S."/>
            <person name="Garcia-Pichel F."/>
        </authorList>
    </citation>
    <scope>NUCLEOTIDE SEQUENCE [LARGE SCALE GENOMIC DNA]</scope>
    <source>
        <strain evidence="1 3">BC008</strain>
    </source>
</reference>
<dbReference type="EMBL" id="LMTZ01000116">
    <property type="protein sequence ID" value="KST64892.1"/>
    <property type="molecule type" value="Genomic_DNA"/>
</dbReference>
<evidence type="ECO:0000313" key="1">
    <source>
        <dbReference type="EMBL" id="KST64892.1"/>
    </source>
</evidence>
<dbReference type="RefSeq" id="WP_058183742.1">
    <property type="nucleotide sequence ID" value="NZ_LMTZ01000091.1"/>
</dbReference>